<dbReference type="GO" id="GO:0008237">
    <property type="term" value="F:metallopeptidase activity"/>
    <property type="evidence" value="ECO:0007669"/>
    <property type="project" value="UniProtKB-KW"/>
</dbReference>
<keyword evidence="4" id="KW-1185">Reference proteome</keyword>
<feature type="transmembrane region" description="Helical" evidence="1">
    <location>
        <begin position="83"/>
        <end position="104"/>
    </location>
</feature>
<name>A0A7J5BQD5_9MICO</name>
<gene>
    <name evidence="3" type="ORF">F8O01_11315</name>
</gene>
<dbReference type="Proteomes" id="UP000467240">
    <property type="component" value="Unassembled WGS sequence"/>
</dbReference>
<feature type="transmembrane region" description="Helical" evidence="1">
    <location>
        <begin position="12"/>
        <end position="33"/>
    </location>
</feature>
<feature type="domain" description="CAAX prenyl protease 2/Lysostaphin resistance protein A-like" evidence="2">
    <location>
        <begin position="121"/>
        <end position="207"/>
    </location>
</feature>
<keyword evidence="3" id="KW-0645">Protease</keyword>
<feature type="transmembrane region" description="Helical" evidence="1">
    <location>
        <begin position="199"/>
        <end position="217"/>
    </location>
</feature>
<dbReference type="GO" id="GO:0004175">
    <property type="term" value="F:endopeptidase activity"/>
    <property type="evidence" value="ECO:0007669"/>
    <property type="project" value="UniProtKB-ARBA"/>
</dbReference>
<keyword evidence="1" id="KW-1133">Transmembrane helix</keyword>
<dbReference type="EMBL" id="WBJZ01000013">
    <property type="protein sequence ID" value="KAB1656018.1"/>
    <property type="molecule type" value="Genomic_DNA"/>
</dbReference>
<evidence type="ECO:0000313" key="4">
    <source>
        <dbReference type="Proteomes" id="UP000467240"/>
    </source>
</evidence>
<keyword evidence="3" id="KW-0378">Hydrolase</keyword>
<evidence type="ECO:0000259" key="2">
    <source>
        <dbReference type="Pfam" id="PF02517"/>
    </source>
</evidence>
<comment type="caution">
    <text evidence="3">The sequence shown here is derived from an EMBL/GenBank/DDBJ whole genome shotgun (WGS) entry which is preliminary data.</text>
</comment>
<dbReference type="GO" id="GO:0080120">
    <property type="term" value="P:CAAX-box protein maturation"/>
    <property type="evidence" value="ECO:0007669"/>
    <property type="project" value="UniProtKB-ARBA"/>
</dbReference>
<keyword evidence="3" id="KW-0482">Metalloprotease</keyword>
<feature type="transmembrane region" description="Helical" evidence="1">
    <location>
        <begin position="39"/>
        <end position="62"/>
    </location>
</feature>
<evidence type="ECO:0000313" key="3">
    <source>
        <dbReference type="EMBL" id="KAB1656018.1"/>
    </source>
</evidence>
<reference evidence="3 4" key="1">
    <citation type="submission" date="2019-09" db="EMBL/GenBank/DDBJ databases">
        <title>Phylogeny of genus Pseudoclavibacter and closely related genus.</title>
        <authorList>
            <person name="Li Y."/>
        </authorList>
    </citation>
    <scope>NUCLEOTIDE SEQUENCE [LARGE SCALE GENOMIC DNA]</scope>
    <source>
        <strain evidence="3 4">DSM 23821</strain>
    </source>
</reference>
<evidence type="ECO:0000256" key="1">
    <source>
        <dbReference type="SAM" id="Phobius"/>
    </source>
</evidence>
<feature type="transmembrane region" description="Helical" evidence="1">
    <location>
        <begin position="124"/>
        <end position="148"/>
    </location>
</feature>
<keyword evidence="1" id="KW-0472">Membrane</keyword>
<dbReference type="GO" id="GO:0006508">
    <property type="term" value="P:proteolysis"/>
    <property type="evidence" value="ECO:0007669"/>
    <property type="project" value="UniProtKB-KW"/>
</dbReference>
<accession>A0A7J5BQD5</accession>
<dbReference type="RefSeq" id="WP_158040966.1">
    <property type="nucleotide sequence ID" value="NZ_JACCFV010000001.1"/>
</dbReference>
<organism evidence="3 4">
    <name type="scientific">Pseudoclavibacter chungangensis</name>
    <dbReference type="NCBI Taxonomy" id="587635"/>
    <lineage>
        <taxon>Bacteria</taxon>
        <taxon>Bacillati</taxon>
        <taxon>Actinomycetota</taxon>
        <taxon>Actinomycetes</taxon>
        <taxon>Micrococcales</taxon>
        <taxon>Microbacteriaceae</taxon>
        <taxon>Pseudoclavibacter</taxon>
    </lineage>
</organism>
<dbReference type="Pfam" id="PF02517">
    <property type="entry name" value="Rce1-like"/>
    <property type="match status" value="1"/>
</dbReference>
<protein>
    <submittedName>
        <fullName evidence="3">CPBP family intramembrane metalloprotease</fullName>
    </submittedName>
</protein>
<dbReference type="InterPro" id="IPR003675">
    <property type="entry name" value="Rce1/LyrA-like_dom"/>
</dbReference>
<dbReference type="AlphaFoldDB" id="A0A7J5BQD5"/>
<feature type="transmembrane region" description="Helical" evidence="1">
    <location>
        <begin position="160"/>
        <end position="187"/>
    </location>
</feature>
<keyword evidence="1" id="KW-0812">Transmembrane</keyword>
<proteinExistence type="predicted"/>
<sequence>MTAPATTRDVGAWTTVLLALLAAGPILVLSFGAADDGGVAVSAWALLLGAVWFTGGGIVLAIRRQVDRDDSPPRPARHRVLTSLLAGAALATASLVGGLVLSSWPATAPLVAAPLAAAASQPVALLLAVAFVTGAAEEVFFRLAFPTLLRGWWRWIVPTVLYAIVTLCSGTPALALMAAVLGVVAMWTLDRTRWWPAPIIVHAVWTVAMIGIFPVLVGR</sequence>
<dbReference type="OrthoDB" id="5150323at2"/>